<reference evidence="3 4" key="1">
    <citation type="submission" date="2024-09" db="EMBL/GenBank/DDBJ databases">
        <authorList>
            <person name="Sun Q."/>
            <person name="Mori K."/>
        </authorList>
    </citation>
    <scope>NUCLEOTIDE SEQUENCE [LARGE SCALE GENOMIC DNA]</scope>
    <source>
        <strain evidence="3 4">CCM 3426</strain>
    </source>
</reference>
<proteinExistence type="predicted"/>
<evidence type="ECO:0000259" key="2">
    <source>
        <dbReference type="Pfam" id="PF10099"/>
    </source>
</evidence>
<evidence type="ECO:0000313" key="3">
    <source>
        <dbReference type="EMBL" id="MFB9207886.1"/>
    </source>
</evidence>
<gene>
    <name evidence="3" type="ORF">ACFFV7_42365</name>
</gene>
<sequence>MVKGGRGAAGVVAVAVAVACAFGVVAYAARRDLAELRVRQADLTAVLAAPDAETVREPATPGGTGTLVVSRARGRMVFTSSGLPELPRSRRYELWLMGPDGARPAGLLERTPGGITAPVLAAPGRADDRIALTIEPATGSPRPTTTPILLAALPST</sequence>
<feature type="transmembrane region" description="Helical" evidence="1">
    <location>
        <begin position="6"/>
        <end position="29"/>
    </location>
</feature>
<dbReference type="RefSeq" id="WP_379478674.1">
    <property type="nucleotide sequence ID" value="NZ_JBHMEI010000067.1"/>
</dbReference>
<evidence type="ECO:0000313" key="4">
    <source>
        <dbReference type="Proteomes" id="UP001589647"/>
    </source>
</evidence>
<comment type="caution">
    <text evidence="3">The sequence shown here is derived from an EMBL/GenBank/DDBJ whole genome shotgun (WGS) entry which is preliminary data.</text>
</comment>
<dbReference type="PANTHER" id="PTHR37461">
    <property type="entry name" value="ANTI-SIGMA-K FACTOR RSKA"/>
    <property type="match status" value="1"/>
</dbReference>
<organism evidence="3 4">
    <name type="scientific">Nonomuraea spiralis</name>
    <dbReference type="NCBI Taxonomy" id="46182"/>
    <lineage>
        <taxon>Bacteria</taxon>
        <taxon>Bacillati</taxon>
        <taxon>Actinomycetota</taxon>
        <taxon>Actinomycetes</taxon>
        <taxon>Streptosporangiales</taxon>
        <taxon>Streptosporangiaceae</taxon>
        <taxon>Nonomuraea</taxon>
    </lineage>
</organism>
<accession>A0ABV5ITI9</accession>
<name>A0ABV5ITI9_9ACTN</name>
<dbReference type="Pfam" id="PF10099">
    <property type="entry name" value="RskA_C"/>
    <property type="match status" value="1"/>
</dbReference>
<dbReference type="Proteomes" id="UP001589647">
    <property type="component" value="Unassembled WGS sequence"/>
</dbReference>
<dbReference type="PANTHER" id="PTHR37461:SF1">
    <property type="entry name" value="ANTI-SIGMA-K FACTOR RSKA"/>
    <property type="match status" value="1"/>
</dbReference>
<dbReference type="EMBL" id="JBHMEI010000067">
    <property type="protein sequence ID" value="MFB9207886.1"/>
    <property type="molecule type" value="Genomic_DNA"/>
</dbReference>
<protein>
    <submittedName>
        <fullName evidence="3">Anti-sigma factor</fullName>
    </submittedName>
</protein>
<dbReference type="InterPro" id="IPR051474">
    <property type="entry name" value="Anti-sigma-K/W_factor"/>
</dbReference>
<dbReference type="InterPro" id="IPR018764">
    <property type="entry name" value="RskA_C"/>
</dbReference>
<dbReference type="PROSITE" id="PS51257">
    <property type="entry name" value="PROKAR_LIPOPROTEIN"/>
    <property type="match status" value="1"/>
</dbReference>
<keyword evidence="1" id="KW-1133">Transmembrane helix</keyword>
<keyword evidence="1" id="KW-0472">Membrane</keyword>
<keyword evidence="4" id="KW-1185">Reference proteome</keyword>
<evidence type="ECO:0000256" key="1">
    <source>
        <dbReference type="SAM" id="Phobius"/>
    </source>
</evidence>
<keyword evidence="1" id="KW-0812">Transmembrane</keyword>
<feature type="domain" description="Anti-sigma K factor RskA C-terminal" evidence="2">
    <location>
        <begin position="12"/>
        <end position="148"/>
    </location>
</feature>